<dbReference type="Proteomes" id="UP001500063">
    <property type="component" value="Unassembled WGS sequence"/>
</dbReference>
<sequence length="229" mass="25152">MVIALTHSGAGLAGGQVVPQFTAARAPVVPPAVLRLFTPTCWPESACELAPPWWVAGCNLGMRRSAGLRFDTRFGRQFNCAELEMTVRAQWAGEFVIVAPDAVVRRAVHPYDLTLRAVGARAWWHGVSIARLMHIHPYADIGDTYRLRDTVLPYQLLTRTGLLSASVDVIRYLGLQAERWRVRPRACGPSRERSGGREHPRPGAARLRAQGLLRRAARGSGGASGDRSR</sequence>
<evidence type="ECO:0000313" key="3">
    <source>
        <dbReference type="Proteomes" id="UP001500063"/>
    </source>
</evidence>
<evidence type="ECO:0000256" key="1">
    <source>
        <dbReference type="SAM" id="MobiDB-lite"/>
    </source>
</evidence>
<name>A0ABP3GPR1_9ACTN</name>
<reference evidence="3" key="1">
    <citation type="journal article" date="2019" name="Int. J. Syst. Evol. Microbiol.">
        <title>The Global Catalogue of Microorganisms (GCM) 10K type strain sequencing project: providing services to taxonomists for standard genome sequencing and annotation.</title>
        <authorList>
            <consortium name="The Broad Institute Genomics Platform"/>
            <consortium name="The Broad Institute Genome Sequencing Center for Infectious Disease"/>
            <person name="Wu L."/>
            <person name="Ma J."/>
        </authorList>
    </citation>
    <scope>NUCLEOTIDE SEQUENCE [LARGE SCALE GENOMIC DNA]</scope>
    <source>
        <strain evidence="3">JCM 4565</strain>
    </source>
</reference>
<dbReference type="EMBL" id="BAAABW010000015">
    <property type="protein sequence ID" value="GAA0348156.1"/>
    <property type="molecule type" value="Genomic_DNA"/>
</dbReference>
<protein>
    <submittedName>
        <fullName evidence="2">Uncharacterized protein</fullName>
    </submittedName>
</protein>
<feature type="compositionally biased region" description="Gly residues" evidence="1">
    <location>
        <begin position="219"/>
        <end position="229"/>
    </location>
</feature>
<comment type="caution">
    <text evidence="2">The sequence shown here is derived from an EMBL/GenBank/DDBJ whole genome shotgun (WGS) entry which is preliminary data.</text>
</comment>
<dbReference type="SUPFAM" id="SSF53448">
    <property type="entry name" value="Nucleotide-diphospho-sugar transferases"/>
    <property type="match status" value="1"/>
</dbReference>
<dbReference type="InterPro" id="IPR029044">
    <property type="entry name" value="Nucleotide-diphossugar_trans"/>
</dbReference>
<gene>
    <name evidence="2" type="ORF">GCM10010319_25900</name>
</gene>
<keyword evidence="3" id="KW-1185">Reference proteome</keyword>
<evidence type="ECO:0000313" key="2">
    <source>
        <dbReference type="EMBL" id="GAA0348156.1"/>
    </source>
</evidence>
<organism evidence="2 3">
    <name type="scientific">Streptomyces blastmyceticus</name>
    <dbReference type="NCBI Taxonomy" id="68180"/>
    <lineage>
        <taxon>Bacteria</taxon>
        <taxon>Bacillati</taxon>
        <taxon>Actinomycetota</taxon>
        <taxon>Actinomycetes</taxon>
        <taxon>Kitasatosporales</taxon>
        <taxon>Streptomycetaceae</taxon>
        <taxon>Streptomyces</taxon>
    </lineage>
</organism>
<accession>A0ABP3GPR1</accession>
<feature type="compositionally biased region" description="Basic and acidic residues" evidence="1">
    <location>
        <begin position="190"/>
        <end position="201"/>
    </location>
</feature>
<feature type="region of interest" description="Disordered" evidence="1">
    <location>
        <begin position="185"/>
        <end position="229"/>
    </location>
</feature>
<proteinExistence type="predicted"/>
<feature type="compositionally biased region" description="Low complexity" evidence="1">
    <location>
        <begin position="203"/>
        <end position="214"/>
    </location>
</feature>